<evidence type="ECO:0000256" key="16">
    <source>
        <dbReference type="ARBA" id="ARBA00023288"/>
    </source>
</evidence>
<dbReference type="InterPro" id="IPR050732">
    <property type="entry name" value="Beta-glucan_modifiers"/>
</dbReference>
<evidence type="ECO:0000256" key="18">
    <source>
        <dbReference type="ARBA" id="ARBA00023326"/>
    </source>
</evidence>
<dbReference type="InterPro" id="IPR000490">
    <property type="entry name" value="Glyco_hydro_17"/>
</dbReference>
<feature type="compositionally biased region" description="Low complexity" evidence="23">
    <location>
        <begin position="427"/>
        <end position="441"/>
    </location>
</feature>
<evidence type="ECO:0000256" key="6">
    <source>
        <dbReference type="ARBA" id="ARBA00019762"/>
    </source>
</evidence>
<dbReference type="GO" id="GO:0098552">
    <property type="term" value="C:side of membrane"/>
    <property type="evidence" value="ECO:0007669"/>
    <property type="project" value="UniProtKB-KW"/>
</dbReference>
<evidence type="ECO:0000313" key="26">
    <source>
        <dbReference type="Proteomes" id="UP000192596"/>
    </source>
</evidence>
<protein>
    <recommendedName>
        <fullName evidence="6">Probable glucan endo-1,3-beta-glucosidase eglC</fullName>
        <ecNumber evidence="5">3.2.1.39</ecNumber>
    </recommendedName>
    <alternativeName>
        <fullName evidence="20">Endo-1,3-beta-glucanase eglC</fullName>
    </alternativeName>
    <alternativeName>
        <fullName evidence="21">Laminarinase eglC</fullName>
    </alternativeName>
</protein>
<sequence length="469" mass="46337">MRFSRNIIAFAATILAAEAQINGFNSGSTKTDGSVKVQSDFEAEFRAMQNLPDASCFNAVRLFTSIQGGTPNTPISAINAAINTNTKILLGLWASAGEAIVQNEIQAVLSAVDQYKSSFTDLVVGISVGSEDLYRDSSIAVQQGNTLPGVGPTVLVDYIGQVRKALANTALSSKGIGHVDTWTSWVNGTDSPVIGAVDWIGVDAYPYFENTLDNPVDNGKSLLSSALSKVNAVASGKPVWITETGWPTSGKTENKAVPSIANAKTYWDDVFCTVSGTMNIFWYILDDAGSSPSFGIVPSIGAAPYFDLTCPAGSSGANTCGSGNTTSSSSSASASASASSSVASATAPGITAATETASVVQTPASGYVSGTAVPVNPSSSAATVAPYPVSSGAAGSAAPSGYAPSGTGAAGASGSAGSGSGAGSGAGASATSSGSAASATPSSYTGAADKVGAAAGAGFLALLGLAAAL</sequence>
<comment type="function">
    <text evidence="19">Glucanases play a role in cell expansion during growth, in cell-cell fusion during mating, and in spore release during sporulation. This enzyme may be involved in beta-glucan degradation and also function biosynthetically as a transglycosylase.</text>
</comment>
<keyword evidence="17" id="KW-0961">Cell wall biogenesis/degradation</keyword>
<dbReference type="AlphaFoldDB" id="A0A1V8SD92"/>
<evidence type="ECO:0000256" key="15">
    <source>
        <dbReference type="ARBA" id="ARBA00023277"/>
    </source>
</evidence>
<accession>A0A1V8SD92</accession>
<feature type="compositionally biased region" description="Gly residues" evidence="23">
    <location>
        <begin position="408"/>
        <end position="426"/>
    </location>
</feature>
<dbReference type="InterPro" id="IPR017853">
    <property type="entry name" value="GH"/>
</dbReference>
<dbReference type="GO" id="GO:0005886">
    <property type="term" value="C:plasma membrane"/>
    <property type="evidence" value="ECO:0007669"/>
    <property type="project" value="UniProtKB-SubCell"/>
</dbReference>
<keyword evidence="8" id="KW-0134">Cell wall</keyword>
<evidence type="ECO:0000256" key="12">
    <source>
        <dbReference type="ARBA" id="ARBA00022801"/>
    </source>
</evidence>
<dbReference type="GO" id="GO:0071555">
    <property type="term" value="P:cell wall organization"/>
    <property type="evidence" value="ECO:0007669"/>
    <property type="project" value="UniProtKB-KW"/>
</dbReference>
<dbReference type="Pfam" id="PF00332">
    <property type="entry name" value="Glyco_hydro_17"/>
    <property type="match status" value="1"/>
</dbReference>
<evidence type="ECO:0000256" key="23">
    <source>
        <dbReference type="SAM" id="MobiDB-lite"/>
    </source>
</evidence>
<evidence type="ECO:0000256" key="3">
    <source>
        <dbReference type="ARBA" id="ARBA00004609"/>
    </source>
</evidence>
<feature type="signal peptide" evidence="24">
    <location>
        <begin position="1"/>
        <end position="19"/>
    </location>
</feature>
<keyword evidence="18" id="KW-0624">Polysaccharide degradation</keyword>
<dbReference type="InParanoid" id="A0A1V8SD92"/>
<dbReference type="GO" id="GO:0042973">
    <property type="term" value="F:glucan endo-1,3-beta-D-glucosidase activity"/>
    <property type="evidence" value="ECO:0007669"/>
    <property type="project" value="UniProtKB-EC"/>
</dbReference>
<comment type="caution">
    <text evidence="25">The sequence shown here is derived from an EMBL/GenBank/DDBJ whole genome shotgun (WGS) entry which is preliminary data.</text>
</comment>
<evidence type="ECO:0000313" key="25">
    <source>
        <dbReference type="EMBL" id="OQN96781.1"/>
    </source>
</evidence>
<keyword evidence="16" id="KW-0449">Lipoprotein</keyword>
<evidence type="ECO:0000256" key="10">
    <source>
        <dbReference type="ARBA" id="ARBA00022622"/>
    </source>
</evidence>
<dbReference type="GO" id="GO:0000272">
    <property type="term" value="P:polysaccharide catabolic process"/>
    <property type="evidence" value="ECO:0007669"/>
    <property type="project" value="UniProtKB-KW"/>
</dbReference>
<dbReference type="OrthoDB" id="77201at2759"/>
<dbReference type="GO" id="GO:0005576">
    <property type="term" value="C:extracellular region"/>
    <property type="evidence" value="ECO:0007669"/>
    <property type="project" value="TreeGrafter"/>
</dbReference>
<keyword evidence="14" id="KW-0325">Glycoprotein</keyword>
<evidence type="ECO:0000256" key="20">
    <source>
        <dbReference type="ARBA" id="ARBA00032134"/>
    </source>
</evidence>
<evidence type="ECO:0000256" key="5">
    <source>
        <dbReference type="ARBA" id="ARBA00012780"/>
    </source>
</evidence>
<dbReference type="PANTHER" id="PTHR16631:SF13">
    <property type="entry name" value="GLUCAN ENDO-1,3-BETA-GLUCOSIDASE EGLC-RELATED"/>
    <property type="match status" value="1"/>
</dbReference>
<evidence type="ECO:0000256" key="8">
    <source>
        <dbReference type="ARBA" id="ARBA00022512"/>
    </source>
</evidence>
<name>A0A1V8SD92_9PEZI</name>
<dbReference type="EMBL" id="NAJO01000061">
    <property type="protein sequence ID" value="OQN96781.1"/>
    <property type="molecule type" value="Genomic_DNA"/>
</dbReference>
<evidence type="ECO:0000256" key="2">
    <source>
        <dbReference type="ARBA" id="ARBA00004191"/>
    </source>
</evidence>
<evidence type="ECO:0000256" key="21">
    <source>
        <dbReference type="ARBA" id="ARBA00032906"/>
    </source>
</evidence>
<dbReference type="Proteomes" id="UP000192596">
    <property type="component" value="Unassembled WGS sequence"/>
</dbReference>
<keyword evidence="11 24" id="KW-0732">Signal</keyword>
<organism evidence="25 26">
    <name type="scientific">Cryoendolithus antarcticus</name>
    <dbReference type="NCBI Taxonomy" id="1507870"/>
    <lineage>
        <taxon>Eukaryota</taxon>
        <taxon>Fungi</taxon>
        <taxon>Dikarya</taxon>
        <taxon>Ascomycota</taxon>
        <taxon>Pezizomycotina</taxon>
        <taxon>Dothideomycetes</taxon>
        <taxon>Dothideomycetidae</taxon>
        <taxon>Cladosporiales</taxon>
        <taxon>Cladosporiaceae</taxon>
        <taxon>Cryoendolithus</taxon>
    </lineage>
</organism>
<dbReference type="GO" id="GO:0009986">
    <property type="term" value="C:cell surface"/>
    <property type="evidence" value="ECO:0007669"/>
    <property type="project" value="TreeGrafter"/>
</dbReference>
<gene>
    <name evidence="25" type="ORF">B0A48_17341</name>
</gene>
<keyword evidence="15" id="KW-0119">Carbohydrate metabolism</keyword>
<evidence type="ECO:0000256" key="4">
    <source>
        <dbReference type="ARBA" id="ARBA00008773"/>
    </source>
</evidence>
<evidence type="ECO:0000256" key="24">
    <source>
        <dbReference type="SAM" id="SignalP"/>
    </source>
</evidence>
<evidence type="ECO:0000256" key="14">
    <source>
        <dbReference type="ARBA" id="ARBA00023180"/>
    </source>
</evidence>
<comment type="catalytic activity">
    <reaction evidence="1">
        <text>Hydrolysis of (1-&gt;3)-beta-D-glucosidic linkages in (1-&gt;3)-beta-D-glucans.</text>
        <dbReference type="EC" id="3.2.1.39"/>
    </reaction>
</comment>
<evidence type="ECO:0000256" key="9">
    <source>
        <dbReference type="ARBA" id="ARBA00022525"/>
    </source>
</evidence>
<dbReference type="GO" id="GO:0009277">
    <property type="term" value="C:fungal-type cell wall"/>
    <property type="evidence" value="ECO:0007669"/>
    <property type="project" value="TreeGrafter"/>
</dbReference>
<dbReference type="Gene3D" id="3.20.20.80">
    <property type="entry name" value="Glycosidases"/>
    <property type="match status" value="1"/>
</dbReference>
<comment type="subcellular location">
    <subcellularLocation>
        <location evidence="3">Cell membrane</location>
        <topology evidence="3">Lipid-anchor</topology>
        <topology evidence="3">GPI-anchor</topology>
    </subcellularLocation>
    <subcellularLocation>
        <location evidence="2">Secreted</location>
        <location evidence="2">Cell wall</location>
    </subcellularLocation>
</comment>
<dbReference type="EC" id="3.2.1.39" evidence="5"/>
<comment type="similarity">
    <text evidence="4 22">Belongs to the glycosyl hydrolase 17 family.</text>
</comment>
<dbReference type="PANTHER" id="PTHR16631">
    <property type="entry name" value="GLUCAN 1,3-BETA-GLUCOSIDASE"/>
    <property type="match status" value="1"/>
</dbReference>
<evidence type="ECO:0000256" key="13">
    <source>
        <dbReference type="ARBA" id="ARBA00023136"/>
    </source>
</evidence>
<keyword evidence="7" id="KW-1003">Cell membrane</keyword>
<evidence type="ECO:0000256" key="7">
    <source>
        <dbReference type="ARBA" id="ARBA00022475"/>
    </source>
</evidence>
<feature type="chain" id="PRO_5011986070" description="Probable glucan endo-1,3-beta-glucosidase eglC" evidence="24">
    <location>
        <begin position="20"/>
        <end position="469"/>
    </location>
</feature>
<dbReference type="STRING" id="1507870.A0A1V8SD92"/>
<dbReference type="SUPFAM" id="SSF51445">
    <property type="entry name" value="(Trans)glycosidases"/>
    <property type="match status" value="1"/>
</dbReference>
<keyword evidence="10" id="KW-0336">GPI-anchor</keyword>
<evidence type="ECO:0000256" key="11">
    <source>
        <dbReference type="ARBA" id="ARBA00022729"/>
    </source>
</evidence>
<evidence type="ECO:0000256" key="19">
    <source>
        <dbReference type="ARBA" id="ARBA00025152"/>
    </source>
</evidence>
<evidence type="ECO:0000256" key="22">
    <source>
        <dbReference type="RuleBase" id="RU004335"/>
    </source>
</evidence>
<proteinExistence type="inferred from homology"/>
<keyword evidence="12" id="KW-0378">Hydrolase</keyword>
<keyword evidence="26" id="KW-1185">Reference proteome</keyword>
<keyword evidence="9" id="KW-0964">Secreted</keyword>
<reference evidence="26" key="1">
    <citation type="submission" date="2017-03" db="EMBL/GenBank/DDBJ databases">
        <title>Genomes of endolithic fungi from Antarctica.</title>
        <authorList>
            <person name="Coleine C."/>
            <person name="Masonjones S."/>
            <person name="Stajich J.E."/>
        </authorList>
    </citation>
    <scope>NUCLEOTIDE SEQUENCE [LARGE SCALE GENOMIC DNA]</scope>
    <source>
        <strain evidence="26">CCFEE 5527</strain>
    </source>
</reference>
<feature type="region of interest" description="Disordered" evidence="23">
    <location>
        <begin position="408"/>
        <end position="441"/>
    </location>
</feature>
<evidence type="ECO:0000256" key="17">
    <source>
        <dbReference type="ARBA" id="ARBA00023316"/>
    </source>
</evidence>
<keyword evidence="13" id="KW-0472">Membrane</keyword>
<evidence type="ECO:0000256" key="1">
    <source>
        <dbReference type="ARBA" id="ARBA00000382"/>
    </source>
</evidence>